<dbReference type="Proteomes" id="UP001174909">
    <property type="component" value="Unassembled WGS sequence"/>
</dbReference>
<feature type="non-terminal residue" evidence="1">
    <location>
        <position position="1"/>
    </location>
</feature>
<dbReference type="AlphaFoldDB" id="A0AA35SSC1"/>
<protein>
    <submittedName>
        <fullName evidence="1">ATP-dependent DNA helicase PIF1</fullName>
    </submittedName>
</protein>
<keyword evidence="1" id="KW-0067">ATP-binding</keyword>
<dbReference type="PANTHER" id="PTHR47642">
    <property type="entry name" value="ATP-DEPENDENT DNA HELICASE"/>
    <property type="match status" value="1"/>
</dbReference>
<name>A0AA35SSC1_GEOBA</name>
<dbReference type="InterPro" id="IPR027417">
    <property type="entry name" value="P-loop_NTPase"/>
</dbReference>
<dbReference type="GO" id="GO:0004386">
    <property type="term" value="F:helicase activity"/>
    <property type="evidence" value="ECO:0007669"/>
    <property type="project" value="UniProtKB-KW"/>
</dbReference>
<keyword evidence="1" id="KW-0547">Nucleotide-binding</keyword>
<organism evidence="1 2">
    <name type="scientific">Geodia barretti</name>
    <name type="common">Barrett's horny sponge</name>
    <dbReference type="NCBI Taxonomy" id="519541"/>
    <lineage>
        <taxon>Eukaryota</taxon>
        <taxon>Metazoa</taxon>
        <taxon>Porifera</taxon>
        <taxon>Demospongiae</taxon>
        <taxon>Heteroscleromorpha</taxon>
        <taxon>Tetractinellida</taxon>
        <taxon>Astrophorina</taxon>
        <taxon>Geodiidae</taxon>
        <taxon>Geodia</taxon>
    </lineage>
</organism>
<dbReference type="InterPro" id="IPR051055">
    <property type="entry name" value="PIF1_helicase"/>
</dbReference>
<keyword evidence="1" id="KW-0347">Helicase</keyword>
<reference evidence="1" key="1">
    <citation type="submission" date="2023-03" db="EMBL/GenBank/DDBJ databases">
        <authorList>
            <person name="Steffen K."/>
            <person name="Cardenas P."/>
        </authorList>
    </citation>
    <scope>NUCLEOTIDE SEQUENCE</scope>
</reference>
<accession>A0AA35SSC1</accession>
<gene>
    <name evidence="1" type="ORF">GBAR_LOCUS19808</name>
</gene>
<dbReference type="PANTHER" id="PTHR47642:SF5">
    <property type="entry name" value="ATP-DEPENDENT DNA HELICASE"/>
    <property type="match status" value="1"/>
</dbReference>
<evidence type="ECO:0000313" key="2">
    <source>
        <dbReference type="Proteomes" id="UP001174909"/>
    </source>
</evidence>
<keyword evidence="1" id="KW-0378">Hydrolase</keyword>
<dbReference type="EMBL" id="CASHTH010002786">
    <property type="protein sequence ID" value="CAI8035270.1"/>
    <property type="molecule type" value="Genomic_DNA"/>
</dbReference>
<evidence type="ECO:0000313" key="1">
    <source>
        <dbReference type="EMBL" id="CAI8035270.1"/>
    </source>
</evidence>
<keyword evidence="2" id="KW-1185">Reference proteome</keyword>
<dbReference type="SUPFAM" id="SSF52540">
    <property type="entry name" value="P-loop containing nucleoside triphosphate hydrolases"/>
    <property type="match status" value="1"/>
</dbReference>
<proteinExistence type="predicted"/>
<comment type="caution">
    <text evidence="1">The sequence shown here is derived from an EMBL/GenBank/DDBJ whole genome shotgun (WGS) entry which is preliminary data.</text>
</comment>
<dbReference type="CDD" id="cd18809">
    <property type="entry name" value="SF1_C_RecD"/>
    <property type="match status" value="1"/>
</dbReference>
<sequence>MVMKNFYVYRRQFPLILAYAITIHKCQGLSLDCAIVDLSEEVFSDGMAYVALSRVRSLDGLFLTAFDPQSISVSVSSLGEVNRLRKTHRPDLPLYDIPHVSRRKRKLTGVDKTVKKVKVNPTSPRDNEDCVITDGQAHYHNALNSLCVSLRLFLSSKLACDDNLASYFFV</sequence>
<dbReference type="Gene3D" id="3.40.50.300">
    <property type="entry name" value="P-loop containing nucleotide triphosphate hydrolases"/>
    <property type="match status" value="1"/>
</dbReference>